<feature type="chain" id="PRO_5047506641" evidence="9">
    <location>
        <begin position="32"/>
        <end position="858"/>
    </location>
</feature>
<protein>
    <submittedName>
        <fullName evidence="12">Fimbrial biogenesis outer membrane usher protein</fullName>
    </submittedName>
</protein>
<feature type="domain" description="PapC-like C-terminal" evidence="10">
    <location>
        <begin position="777"/>
        <end position="842"/>
    </location>
</feature>
<dbReference type="Proteomes" id="UP000663400">
    <property type="component" value="Chromosome"/>
</dbReference>
<keyword evidence="4" id="KW-1134">Transmembrane beta strand</keyword>
<comment type="similarity">
    <text evidence="2">Belongs to the fimbrial export usher family.</text>
</comment>
<dbReference type="InterPro" id="IPR042186">
    <property type="entry name" value="FimD_plug_dom"/>
</dbReference>
<sequence>MRKQYSNRQRPRHRPISLAVAALLTSGNAGAWAGGPNPDDSGSLVEFNEAFMHAFEGGGAGVDLSRFAKGNAALPGTYLADLQVNQQVLGKVDITLRALAPGGNDIQPCFDLELIGRLGIDMARLTPESMARLESATTETCVTLPTVIEGATAVFDNGEQRLDIGIPQAALDRHARGYVDPRFWDEGINAFRLQYNANAYRAELQGNAITQGYVGINAGANIGPWRLRHIGNSSYDDNKGGHYDGVQTYAQRSLIPIKSQLTIGDAYTDGTIFDSFGFRGVQLASDDRMYPESQRGYAPTIHGIANSNARVQVRQGGSILYETNVTPGAFEINDLYPSGYGGDLEVVVTEADGRVNVSKVPYSAAVNALRPGVGRYSLTAGLYRHPTVDSEPELLQGTYQRGLSNRVTAYGGTTLTKDYQAVAAGAALNTRLGALGLDITQSSAKLDHEPDRSGQSVRLSYSKLLAPTNTNLTLAAYRYSSEGFLDLEDAVALNARAPDDLLPTPDRERGRLQLTVNQALPAGWGTFYLTGSRQDYWNRNQTDTQYQFGYNNSYKRINFGLSAARQFDQSRGQWDNRVMLTVGIPLGSSPRAPYSQTSLQRDSTGAATFQESVTGTLGRDNAFTYGVNANHSRGGGAESSSMYGANASYALPTTTITGSASKSNNYSQVSAGVSGGVVAYADGVTFTPTLGDTIAIVEAKGAKGAIVSNGSGLRVDRWGHAVVSNLSPFTRSSIDLDPAGLPLNVQLDSTQEQTIPTSGAITLVRFAATSAGRAAILRTSRVNGQPLPFGADVLDDQGISIGTVAQAGKVIARNLGSDEGELTVRWGPAVDETCKLRYALPKSVNTRMSYTTVDAKCQ</sequence>
<dbReference type="Gene3D" id="3.10.20.410">
    <property type="match status" value="1"/>
</dbReference>
<dbReference type="Pfam" id="PF13954">
    <property type="entry name" value="PapC_N"/>
    <property type="match status" value="1"/>
</dbReference>
<evidence type="ECO:0000256" key="7">
    <source>
        <dbReference type="ARBA" id="ARBA00023136"/>
    </source>
</evidence>
<dbReference type="PANTHER" id="PTHR30451">
    <property type="entry name" value="OUTER MEMBRANE USHER PROTEIN"/>
    <property type="match status" value="1"/>
</dbReference>
<evidence type="ECO:0000256" key="2">
    <source>
        <dbReference type="ARBA" id="ARBA00008064"/>
    </source>
</evidence>
<dbReference type="Gene3D" id="2.60.40.3110">
    <property type="match status" value="1"/>
</dbReference>
<feature type="signal peptide" evidence="9">
    <location>
        <begin position="1"/>
        <end position="31"/>
    </location>
</feature>
<dbReference type="Pfam" id="PF13953">
    <property type="entry name" value="PapC_C"/>
    <property type="match status" value="1"/>
</dbReference>
<dbReference type="Gene3D" id="2.60.40.2610">
    <property type="entry name" value="Outer membrane usher protein FimD, plug domain"/>
    <property type="match status" value="1"/>
</dbReference>
<keyword evidence="6 9" id="KW-0732">Signal</keyword>
<keyword evidence="8" id="KW-0998">Cell outer membrane</keyword>
<dbReference type="InterPro" id="IPR025949">
    <property type="entry name" value="PapC-like_C"/>
</dbReference>
<dbReference type="InterPro" id="IPR000015">
    <property type="entry name" value="Fimb_usher"/>
</dbReference>
<keyword evidence="7" id="KW-0472">Membrane</keyword>
<dbReference type="Pfam" id="PF00577">
    <property type="entry name" value="Usher"/>
    <property type="match status" value="1"/>
</dbReference>
<dbReference type="PANTHER" id="PTHR30451:SF20">
    <property type="entry name" value="FIMBRIAE USHER"/>
    <property type="match status" value="1"/>
</dbReference>
<feature type="domain" description="PapC N-terminal" evidence="11">
    <location>
        <begin position="46"/>
        <end position="199"/>
    </location>
</feature>
<dbReference type="RefSeq" id="WP_200608268.1">
    <property type="nucleotide sequence ID" value="NZ_CP071517.1"/>
</dbReference>
<name>A0ABX7R8M8_9GAMM</name>
<dbReference type="InterPro" id="IPR025885">
    <property type="entry name" value="PapC_N"/>
</dbReference>
<evidence type="ECO:0000256" key="9">
    <source>
        <dbReference type="SAM" id="SignalP"/>
    </source>
</evidence>
<organism evidence="12 13">
    <name type="scientific">Lysobacter arenosi</name>
    <dbReference type="NCBI Taxonomy" id="2795387"/>
    <lineage>
        <taxon>Bacteria</taxon>
        <taxon>Pseudomonadati</taxon>
        <taxon>Pseudomonadota</taxon>
        <taxon>Gammaproteobacteria</taxon>
        <taxon>Lysobacterales</taxon>
        <taxon>Lysobacteraceae</taxon>
        <taxon>Lysobacter</taxon>
    </lineage>
</organism>
<keyword evidence="13" id="KW-1185">Reference proteome</keyword>
<evidence type="ECO:0000313" key="12">
    <source>
        <dbReference type="EMBL" id="QSX74409.1"/>
    </source>
</evidence>
<evidence type="ECO:0000256" key="8">
    <source>
        <dbReference type="ARBA" id="ARBA00023237"/>
    </source>
</evidence>
<keyword evidence="5" id="KW-0812">Transmembrane</keyword>
<evidence type="ECO:0000259" key="10">
    <source>
        <dbReference type="Pfam" id="PF13953"/>
    </source>
</evidence>
<dbReference type="Gene3D" id="2.60.40.2070">
    <property type="match status" value="1"/>
</dbReference>
<evidence type="ECO:0000256" key="3">
    <source>
        <dbReference type="ARBA" id="ARBA00022448"/>
    </source>
</evidence>
<reference evidence="12 13" key="1">
    <citation type="submission" date="2021-02" db="EMBL/GenBank/DDBJ databases">
        <title>Lysobacter arenosi sp. nov., isolated from soil of gangwondo yeongwol, south Korea.</title>
        <authorList>
            <person name="Kim K.R."/>
            <person name="Kim K.H."/>
            <person name="Jeon C.O."/>
        </authorList>
    </citation>
    <scope>NUCLEOTIDE SEQUENCE [LARGE SCALE GENOMIC DNA]</scope>
    <source>
        <strain evidence="12 13">R7</strain>
    </source>
</reference>
<accession>A0ABX7R8M8</accession>
<evidence type="ECO:0000256" key="6">
    <source>
        <dbReference type="ARBA" id="ARBA00022729"/>
    </source>
</evidence>
<evidence type="ECO:0000256" key="4">
    <source>
        <dbReference type="ARBA" id="ARBA00022452"/>
    </source>
</evidence>
<evidence type="ECO:0000256" key="5">
    <source>
        <dbReference type="ARBA" id="ARBA00022692"/>
    </source>
</evidence>
<evidence type="ECO:0000259" key="11">
    <source>
        <dbReference type="Pfam" id="PF13954"/>
    </source>
</evidence>
<proteinExistence type="inferred from homology"/>
<dbReference type="EMBL" id="CP071517">
    <property type="protein sequence ID" value="QSX74409.1"/>
    <property type="molecule type" value="Genomic_DNA"/>
</dbReference>
<comment type="subcellular location">
    <subcellularLocation>
        <location evidence="1">Cell outer membrane</location>
        <topology evidence="1">Multi-pass membrane protein</topology>
    </subcellularLocation>
</comment>
<evidence type="ECO:0000313" key="13">
    <source>
        <dbReference type="Proteomes" id="UP000663400"/>
    </source>
</evidence>
<keyword evidence="3" id="KW-0813">Transport</keyword>
<evidence type="ECO:0000256" key="1">
    <source>
        <dbReference type="ARBA" id="ARBA00004571"/>
    </source>
</evidence>
<gene>
    <name evidence="12" type="ORF">HIV01_014625</name>
</gene>
<dbReference type="InterPro" id="IPR043142">
    <property type="entry name" value="PapC-like_C_sf"/>
</dbReference>
<dbReference type="SUPFAM" id="SSF141729">
    <property type="entry name" value="FimD N-terminal domain-like"/>
    <property type="match status" value="1"/>
</dbReference>
<dbReference type="InterPro" id="IPR037224">
    <property type="entry name" value="PapC_N_sf"/>
</dbReference>